<dbReference type="Pfam" id="PF12867">
    <property type="entry name" value="DinB_2"/>
    <property type="match status" value="1"/>
</dbReference>
<dbReference type="Proteomes" id="UP000027822">
    <property type="component" value="Unassembled WGS sequence"/>
</dbReference>
<dbReference type="AlphaFoldDB" id="A0A073JZG7"/>
<dbReference type="RefSeq" id="WP_034638472.1">
    <property type="nucleotide sequence ID" value="NZ_CBCSJC010000015.1"/>
</dbReference>
<reference evidence="2 3" key="1">
    <citation type="submission" date="2014-06" db="EMBL/GenBank/DDBJ databases">
        <title>Draft genome sequence of Bacillus manliponensis JCM 15802 (MCCC 1A00708).</title>
        <authorList>
            <person name="Lai Q."/>
            <person name="Liu Y."/>
            <person name="Shao Z."/>
        </authorList>
    </citation>
    <scope>NUCLEOTIDE SEQUENCE [LARGE SCALE GENOMIC DNA]</scope>
    <source>
        <strain evidence="2 3">JCM 15802</strain>
    </source>
</reference>
<organism evidence="2 3">
    <name type="scientific">Bacillus manliponensis</name>
    <dbReference type="NCBI Taxonomy" id="574376"/>
    <lineage>
        <taxon>Bacteria</taxon>
        <taxon>Bacillati</taxon>
        <taxon>Bacillota</taxon>
        <taxon>Bacilli</taxon>
        <taxon>Bacillales</taxon>
        <taxon>Bacillaceae</taxon>
        <taxon>Bacillus</taxon>
        <taxon>Bacillus cereus group</taxon>
    </lineage>
</organism>
<feature type="domain" description="DinB-like" evidence="1">
    <location>
        <begin position="23"/>
        <end position="159"/>
    </location>
</feature>
<comment type="caution">
    <text evidence="2">The sequence shown here is derived from an EMBL/GenBank/DDBJ whole genome shotgun (WGS) entry which is preliminary data.</text>
</comment>
<protein>
    <recommendedName>
        <fullName evidence="1">DinB-like domain-containing protein</fullName>
    </recommendedName>
</protein>
<dbReference type="EMBL" id="JOTN01000006">
    <property type="protein sequence ID" value="KEK19655.1"/>
    <property type="molecule type" value="Genomic_DNA"/>
</dbReference>
<dbReference type="Gene3D" id="1.20.120.450">
    <property type="entry name" value="dinb family like domain"/>
    <property type="match status" value="1"/>
</dbReference>
<keyword evidence="3" id="KW-1185">Reference proteome</keyword>
<evidence type="ECO:0000313" key="2">
    <source>
        <dbReference type="EMBL" id="KEK19655.1"/>
    </source>
</evidence>
<dbReference type="OrthoDB" id="2932601at2"/>
<accession>A0A073JZG7</accession>
<evidence type="ECO:0000313" key="3">
    <source>
        <dbReference type="Proteomes" id="UP000027822"/>
    </source>
</evidence>
<dbReference type="InterPro" id="IPR034660">
    <property type="entry name" value="DinB/YfiT-like"/>
</dbReference>
<dbReference type="eggNOG" id="COG2318">
    <property type="taxonomic scope" value="Bacteria"/>
</dbReference>
<evidence type="ECO:0000259" key="1">
    <source>
        <dbReference type="Pfam" id="PF12867"/>
    </source>
</evidence>
<dbReference type="SUPFAM" id="SSF109854">
    <property type="entry name" value="DinB/YfiT-like putative metalloenzymes"/>
    <property type="match status" value="1"/>
</dbReference>
<dbReference type="InterPro" id="IPR024775">
    <property type="entry name" value="DinB-like"/>
</dbReference>
<proteinExistence type="predicted"/>
<gene>
    <name evidence="2" type="ORF">BAMA_20555</name>
</gene>
<name>A0A073JZG7_9BACI</name>
<sequence length="176" mass="20631">MKDLHLQADMNPVVALLYATVSDTYERLKQYVAHATQEEIDYKGPDGDLNSIGQLLRHLAVVDLHWVYRLKHEDVPLQLQQKYGPMIGEDGKLPPVANISLEQLLQEYGEVQTMFYLQCKKLTEAELKREVFYEKGESATIRWGIWHIADHSRYHQAHIGWMRKLYKERVNKLQNI</sequence>
<dbReference type="STRING" id="574376.BAMA_20555"/>